<dbReference type="EMBL" id="CP080468">
    <property type="protein sequence ID" value="UNO51051.1"/>
    <property type="molecule type" value="Genomic_DNA"/>
</dbReference>
<gene>
    <name evidence="1" type="ORF">K1I37_20970</name>
</gene>
<proteinExistence type="predicted"/>
<dbReference type="Proteomes" id="UP000829401">
    <property type="component" value="Plasmid pDSM3922.1"/>
</dbReference>
<accession>A0A9E7D092</accession>
<keyword evidence="1" id="KW-0614">Plasmid</keyword>
<evidence type="ECO:0000313" key="1">
    <source>
        <dbReference type="EMBL" id="UNO51051.1"/>
    </source>
</evidence>
<protein>
    <submittedName>
        <fullName evidence="1">Uncharacterized protein</fullName>
    </submittedName>
</protein>
<organism evidence="1 2">
    <name type="scientific">Alicyclobacillus acidoterrestris (strain ATCC 49025 / DSM 3922 / CIP 106132 / NCIMB 13137 / GD3B)</name>
    <dbReference type="NCBI Taxonomy" id="1356854"/>
    <lineage>
        <taxon>Bacteria</taxon>
        <taxon>Bacillati</taxon>
        <taxon>Bacillota</taxon>
        <taxon>Bacilli</taxon>
        <taxon>Bacillales</taxon>
        <taxon>Alicyclobacillaceae</taxon>
        <taxon>Alicyclobacillus</taxon>
    </lineage>
</organism>
<dbReference type="STRING" id="1356854.N007_04800"/>
<reference evidence="2" key="1">
    <citation type="journal article" date="2022" name="G3 (Bethesda)">
        <title>Unveiling the complete genome sequence of Alicyclobacillus acidoterrestris DSM 3922T, a taint-producing strain.</title>
        <authorList>
            <person name="Leonardo I.C."/>
            <person name="Barreto Crespo M.T."/>
            <person name="Gaspar F.B."/>
        </authorList>
    </citation>
    <scope>NUCLEOTIDE SEQUENCE [LARGE SCALE GENOMIC DNA]</scope>
    <source>
        <strain evidence="2">DSM 3922</strain>
    </source>
</reference>
<dbReference type="RefSeq" id="WP_021296007.1">
    <property type="nucleotide sequence ID" value="NZ_AURB01000122.1"/>
</dbReference>
<geneLocation type="plasmid" evidence="2">
    <name>pDSM3922.1</name>
</geneLocation>
<dbReference type="AlphaFoldDB" id="T0D8Q5"/>
<dbReference type="KEGG" id="aaco:K1I37_20970"/>
<sequence>MADTMHINAPKKITRLGWLQLDVQETTEEILSNGDSPYREQLNDITIGELCPNLFDMSQQQSQPASTVA</sequence>
<name>T0D8Q5_ALIAG</name>
<keyword evidence="2" id="KW-1185">Reference proteome</keyword>
<accession>T0D8Q5</accession>
<evidence type="ECO:0000313" key="2">
    <source>
        <dbReference type="Proteomes" id="UP000829401"/>
    </source>
</evidence>